<dbReference type="Ensembl" id="ENSOMET00000000227.1">
    <property type="protein sequence ID" value="ENSOMEP00000028122.1"/>
    <property type="gene ID" value="ENSOMEG00000011001.1"/>
</dbReference>
<feature type="transmembrane region" description="Helical" evidence="1">
    <location>
        <begin position="12"/>
        <end position="29"/>
    </location>
</feature>
<evidence type="ECO:0000313" key="3">
    <source>
        <dbReference type="Proteomes" id="UP000261560"/>
    </source>
</evidence>
<organism evidence="2 3">
    <name type="scientific">Oryzias melastigma</name>
    <name type="common">Marine medaka</name>
    <dbReference type="NCBI Taxonomy" id="30732"/>
    <lineage>
        <taxon>Eukaryota</taxon>
        <taxon>Metazoa</taxon>
        <taxon>Chordata</taxon>
        <taxon>Craniata</taxon>
        <taxon>Vertebrata</taxon>
        <taxon>Euteleostomi</taxon>
        <taxon>Actinopterygii</taxon>
        <taxon>Neopterygii</taxon>
        <taxon>Teleostei</taxon>
        <taxon>Neoteleostei</taxon>
        <taxon>Acanthomorphata</taxon>
        <taxon>Ovalentaria</taxon>
        <taxon>Atherinomorphae</taxon>
        <taxon>Beloniformes</taxon>
        <taxon>Adrianichthyidae</taxon>
        <taxon>Oryziinae</taxon>
        <taxon>Oryzias</taxon>
    </lineage>
</organism>
<reference evidence="2" key="2">
    <citation type="submission" date="2025-09" db="UniProtKB">
        <authorList>
            <consortium name="Ensembl"/>
        </authorList>
    </citation>
    <scope>IDENTIFICATION</scope>
</reference>
<name>A0A3B3DDE6_ORYME</name>
<evidence type="ECO:0000256" key="1">
    <source>
        <dbReference type="SAM" id="Phobius"/>
    </source>
</evidence>
<evidence type="ECO:0000313" key="2">
    <source>
        <dbReference type="Ensembl" id="ENSOMEP00000028122.1"/>
    </source>
</evidence>
<sequence>MVLKTQVKSLSVFHLLFVIKIACQLYVYLIKTLPTHLNCGAVARHTGTLVVKGNDVYCIHFPAVKVSPCARSGVCGALMSVAILPHCYVNPLNVRVQLLTAVCPPVIMVAATAETETSLHTALCAATVMLYICPHPMLYNAQ</sequence>
<proteinExistence type="predicted"/>
<dbReference type="PaxDb" id="30732-ENSOMEP00000028122"/>
<protein>
    <submittedName>
        <fullName evidence="2">Uncharacterized protein</fullName>
    </submittedName>
</protein>
<accession>A0A3B3DDE6</accession>
<keyword evidence="1" id="KW-1133">Transmembrane helix</keyword>
<keyword evidence="1" id="KW-0472">Membrane</keyword>
<keyword evidence="3" id="KW-1185">Reference proteome</keyword>
<dbReference type="Proteomes" id="UP000261560">
    <property type="component" value="Unplaced"/>
</dbReference>
<keyword evidence="1" id="KW-0812">Transmembrane</keyword>
<reference evidence="2" key="1">
    <citation type="submission" date="2025-08" db="UniProtKB">
        <authorList>
            <consortium name="Ensembl"/>
        </authorList>
    </citation>
    <scope>IDENTIFICATION</scope>
</reference>
<dbReference type="AlphaFoldDB" id="A0A3B3DDE6"/>